<sequence>MKKMKKLVIATIGALALSSTLVACSWETESKSVDEEVVNEKQKQTSEDDPNAVSKEEEAKIKRMEKGILVYGEGTKGGLYLTTVNTAYSEMNFPEGGNNNSNLYTVVVSVKIDNVSDSGKIANLSELKFNLNDPKTDKNFDGRLLPDRNPMTSRLEPNNSLTLDVSFEVPTIEDKYMFSVESEADPITDKWEVTNLNKFDQ</sequence>
<geneLocation type="plasmid" evidence="5">
    <name>pfdu301a</name>
</geneLocation>
<dbReference type="Gene3D" id="2.60.40.1240">
    <property type="match status" value="1"/>
</dbReference>
<accession>A0A6M6E0A6</accession>
<dbReference type="AlphaFoldDB" id="A0A6M6E0A6"/>
<dbReference type="RefSeq" id="WP_171778412.1">
    <property type="nucleotide sequence ID" value="NZ_CP045273.1"/>
</dbReference>
<reference evidence="4 5" key="1">
    <citation type="submission" date="2019-10" db="EMBL/GenBank/DDBJ databases">
        <title>Complete genome sequences for adaption low water activity.</title>
        <authorList>
            <person name="Zhao L."/>
            <person name="Zhong J."/>
        </authorList>
    </citation>
    <scope>NUCLEOTIDE SEQUENCE [LARGE SCALE GENOMIC DNA]</scope>
    <source>
        <strain evidence="4 5">FDU301</strain>
        <plasmid evidence="5">pfdu301a</plasmid>
    </source>
</reference>
<proteinExistence type="predicted"/>
<dbReference type="EMBL" id="CP045273">
    <property type="protein sequence ID" value="QJX80422.1"/>
    <property type="molecule type" value="Genomic_DNA"/>
</dbReference>
<protein>
    <recommendedName>
        <fullName evidence="6">DUF4352 domain-containing protein</fullName>
    </recommendedName>
</protein>
<evidence type="ECO:0000256" key="3">
    <source>
        <dbReference type="SAM" id="SignalP"/>
    </source>
</evidence>
<evidence type="ECO:0000313" key="5">
    <source>
        <dbReference type="Proteomes" id="UP000501076"/>
    </source>
</evidence>
<keyword evidence="1 3" id="KW-0732">Signal</keyword>
<feature type="compositionally biased region" description="Basic and acidic residues" evidence="2">
    <location>
        <begin position="32"/>
        <end position="46"/>
    </location>
</feature>
<gene>
    <name evidence="4" type="ORF">FDZ14_30510</name>
</gene>
<dbReference type="InterPro" id="IPR029050">
    <property type="entry name" value="Immunoprotect_excell_Ig-like"/>
</dbReference>
<evidence type="ECO:0000256" key="2">
    <source>
        <dbReference type="SAM" id="MobiDB-lite"/>
    </source>
</evidence>
<dbReference type="Proteomes" id="UP000501076">
    <property type="component" value="Plasmid pFDU301A"/>
</dbReference>
<evidence type="ECO:0000256" key="1">
    <source>
        <dbReference type="ARBA" id="ARBA00022729"/>
    </source>
</evidence>
<evidence type="ECO:0008006" key="6">
    <source>
        <dbReference type="Google" id="ProtNLM"/>
    </source>
</evidence>
<feature type="chain" id="PRO_5038401767" description="DUF4352 domain-containing protein" evidence="3">
    <location>
        <begin position="24"/>
        <end position="201"/>
    </location>
</feature>
<feature type="signal peptide" evidence="3">
    <location>
        <begin position="1"/>
        <end position="23"/>
    </location>
</feature>
<organism evidence="4 5">
    <name type="scientific">Priestia megaterium</name>
    <name type="common">Bacillus megaterium</name>
    <dbReference type="NCBI Taxonomy" id="1404"/>
    <lineage>
        <taxon>Bacteria</taxon>
        <taxon>Bacillati</taxon>
        <taxon>Bacillota</taxon>
        <taxon>Bacilli</taxon>
        <taxon>Bacillales</taxon>
        <taxon>Bacillaceae</taxon>
        <taxon>Priestia</taxon>
    </lineage>
</organism>
<keyword evidence="4" id="KW-0614">Plasmid</keyword>
<feature type="region of interest" description="Disordered" evidence="2">
    <location>
        <begin position="32"/>
        <end position="57"/>
    </location>
</feature>
<dbReference type="PROSITE" id="PS51257">
    <property type="entry name" value="PROKAR_LIPOPROTEIN"/>
    <property type="match status" value="1"/>
</dbReference>
<name>A0A6M6E0A6_PRIMG</name>
<evidence type="ECO:0000313" key="4">
    <source>
        <dbReference type="EMBL" id="QJX80422.1"/>
    </source>
</evidence>